<dbReference type="RefSeq" id="XP_001835356.1">
    <property type="nucleotide sequence ID" value="XM_001835304.1"/>
</dbReference>
<dbReference type="KEGG" id="cci:CC1G_11790"/>
<evidence type="ECO:0000313" key="3">
    <source>
        <dbReference type="Proteomes" id="UP000001861"/>
    </source>
</evidence>
<evidence type="ECO:0000313" key="2">
    <source>
        <dbReference type="EMBL" id="EAU86482.1"/>
    </source>
</evidence>
<evidence type="ECO:0000256" key="1">
    <source>
        <dbReference type="SAM" id="MobiDB-lite"/>
    </source>
</evidence>
<feature type="compositionally biased region" description="Polar residues" evidence="1">
    <location>
        <begin position="233"/>
        <end position="244"/>
    </location>
</feature>
<proteinExistence type="predicted"/>
<organism evidence="2 3">
    <name type="scientific">Coprinopsis cinerea (strain Okayama-7 / 130 / ATCC MYA-4618 / FGSC 9003)</name>
    <name type="common">Inky cap fungus</name>
    <name type="synonym">Hormographiella aspergillata</name>
    <dbReference type="NCBI Taxonomy" id="240176"/>
    <lineage>
        <taxon>Eukaryota</taxon>
        <taxon>Fungi</taxon>
        <taxon>Dikarya</taxon>
        <taxon>Basidiomycota</taxon>
        <taxon>Agaricomycotina</taxon>
        <taxon>Agaricomycetes</taxon>
        <taxon>Agaricomycetidae</taxon>
        <taxon>Agaricales</taxon>
        <taxon>Agaricineae</taxon>
        <taxon>Psathyrellaceae</taxon>
        <taxon>Coprinopsis</taxon>
    </lineage>
</organism>
<dbReference type="GeneID" id="6011887"/>
<protein>
    <submittedName>
        <fullName evidence="2">Uncharacterized protein</fullName>
    </submittedName>
</protein>
<accession>A8NPK7</accession>
<feature type="compositionally biased region" description="Basic residues" evidence="1">
    <location>
        <begin position="203"/>
        <end position="215"/>
    </location>
</feature>
<name>A8NPK7_COPC7</name>
<reference evidence="2 3" key="1">
    <citation type="journal article" date="2010" name="Proc. Natl. Acad. Sci. U.S.A.">
        <title>Insights into evolution of multicellular fungi from the assembled chromosomes of the mushroom Coprinopsis cinerea (Coprinus cinereus).</title>
        <authorList>
            <person name="Stajich J.E."/>
            <person name="Wilke S.K."/>
            <person name="Ahren D."/>
            <person name="Au C.H."/>
            <person name="Birren B.W."/>
            <person name="Borodovsky M."/>
            <person name="Burns C."/>
            <person name="Canback B."/>
            <person name="Casselton L.A."/>
            <person name="Cheng C.K."/>
            <person name="Deng J."/>
            <person name="Dietrich F.S."/>
            <person name="Fargo D.C."/>
            <person name="Farman M.L."/>
            <person name="Gathman A.C."/>
            <person name="Goldberg J."/>
            <person name="Guigo R."/>
            <person name="Hoegger P.J."/>
            <person name="Hooker J.B."/>
            <person name="Huggins A."/>
            <person name="James T.Y."/>
            <person name="Kamada T."/>
            <person name="Kilaru S."/>
            <person name="Kodira C."/>
            <person name="Kues U."/>
            <person name="Kupfer D."/>
            <person name="Kwan H.S."/>
            <person name="Lomsadze A."/>
            <person name="Li W."/>
            <person name="Lilly W.W."/>
            <person name="Ma L.J."/>
            <person name="Mackey A.J."/>
            <person name="Manning G."/>
            <person name="Martin F."/>
            <person name="Muraguchi H."/>
            <person name="Natvig D.O."/>
            <person name="Palmerini H."/>
            <person name="Ramesh M.A."/>
            <person name="Rehmeyer C.J."/>
            <person name="Roe B.A."/>
            <person name="Shenoy N."/>
            <person name="Stanke M."/>
            <person name="Ter-Hovhannisyan V."/>
            <person name="Tunlid A."/>
            <person name="Velagapudi R."/>
            <person name="Vision T.J."/>
            <person name="Zeng Q."/>
            <person name="Zolan M.E."/>
            <person name="Pukkila P.J."/>
        </authorList>
    </citation>
    <scope>NUCLEOTIDE SEQUENCE [LARGE SCALE GENOMIC DNA]</scope>
    <source>
        <strain evidence="3">Okayama-7 / 130 / ATCC MYA-4618 / FGSC 9003</strain>
    </source>
</reference>
<feature type="region of interest" description="Disordered" evidence="1">
    <location>
        <begin position="152"/>
        <end position="258"/>
    </location>
</feature>
<comment type="caution">
    <text evidence="2">The sequence shown here is derived from an EMBL/GenBank/DDBJ whole genome shotgun (WGS) entry which is preliminary data.</text>
</comment>
<feature type="compositionally biased region" description="Low complexity" evidence="1">
    <location>
        <begin position="221"/>
        <end position="232"/>
    </location>
</feature>
<keyword evidence="3" id="KW-1185">Reference proteome</keyword>
<dbReference type="AlphaFoldDB" id="A8NPK7"/>
<dbReference type="InParanoid" id="A8NPK7"/>
<dbReference type="EMBL" id="AACS02000012">
    <property type="protein sequence ID" value="EAU86482.1"/>
    <property type="molecule type" value="Genomic_DNA"/>
</dbReference>
<dbReference type="Proteomes" id="UP000001861">
    <property type="component" value="Unassembled WGS sequence"/>
</dbReference>
<gene>
    <name evidence="2" type="ORF">CC1G_11790</name>
</gene>
<dbReference type="VEuPathDB" id="FungiDB:CC1G_11790"/>
<sequence>MAPKASVYDNAPQPIKGLSNANLKRLAATLFVLTILNTEHLISAGHLAEIVKADQFIRSSGVPHRLPYNHNVIVMHINAGMDPNDPRRFIEWDTENMVSEFLDTKPFTLDDFGIQKHHAGIPFLPQSNSLNAEQEAWLNDQMWDAVLGAKRAKANSRAKPNTAARATSKPANNRPAKPIPIALTPAVVTKPSEAKTSSTDTPKKKRKRSSGKNRLAKLEAAKAAATKSTTKSPIPNTEDGTVQANDEPKDAEMVDASA</sequence>